<dbReference type="Proteomes" id="UP000694867">
    <property type="component" value="Unplaced"/>
</dbReference>
<evidence type="ECO:0000313" key="3">
    <source>
        <dbReference type="RefSeq" id="XP_028966781.1"/>
    </source>
</evidence>
<feature type="region of interest" description="Disordered" evidence="1">
    <location>
        <begin position="108"/>
        <end position="164"/>
    </location>
</feature>
<evidence type="ECO:0000313" key="2">
    <source>
        <dbReference type="Proteomes" id="UP000694867"/>
    </source>
</evidence>
<dbReference type="AlphaFoldDB" id="A0AAJ7WH10"/>
<feature type="region of interest" description="Disordered" evidence="1">
    <location>
        <begin position="540"/>
        <end position="565"/>
    </location>
</feature>
<dbReference type="RefSeq" id="XP_028966781.1">
    <property type="nucleotide sequence ID" value="XM_029110948.1"/>
</dbReference>
<name>A0AAJ7WH10_9ACAR</name>
<gene>
    <name evidence="3" type="primary">LOC100903693</name>
</gene>
<dbReference type="KEGG" id="goe:100903693"/>
<protein>
    <submittedName>
        <fullName evidence="3">Uncharacterized protein LOC100903693</fullName>
    </submittedName>
</protein>
<sequence length="565" mass="63051">MDYNYDRPVSRARGRLVASRQAFFEQASNPSQKKDSSRPLTSLVDEKLEMFTKSAQEATRNLAKSTPDLTALEEDANIRVSQHLSKSRSNLNQTFDSSLFRAPKAVDEADFRRPSSPNKSFSSYFTAKKPPLPPKKPSSPPPPAPVAKDTKTPALRGITPPAGVSKAAATTVGSVPGAGVAPSGKMSEFDRIVNSIKSTDTYKRYKNHPAMSQPDLRRRSKSLGFLELDEEDNWVLPTKPVVEPVFPELSERSVSTTHLAKKTASKGGSTGGAANTSSDDEASDYEDVPIPCNRLTAAKSEFELRVEKSLKNLNVPDWYTKSSRPSSRASILSGRNTPAMSSERFTRNRPDYESFRSAYSVSSSTATPKRETVSRTTTPSWRSFSRRSPPTPSSESEHQSMEKTQNWINSQHSVLTTTTTTASTREPYAGWRRAKDLSDTEFSSSFEEKRCEGSERYSFLQAVNNSVLSEDRSYLETSFDSTPTTEYHNKVWIESSLISRPAVNGYRQTDYQEIYKGQNYPGYRPDYGVYEKRQNRHPDVIYNKEKPPRPSTRNPFSGGLLEAVV</sequence>
<feature type="compositionally biased region" description="Polar residues" evidence="1">
    <location>
        <begin position="115"/>
        <end position="125"/>
    </location>
</feature>
<feature type="compositionally biased region" description="Acidic residues" evidence="1">
    <location>
        <begin position="278"/>
        <end position="287"/>
    </location>
</feature>
<feature type="region of interest" description="Disordered" evidence="1">
    <location>
        <begin position="251"/>
        <end position="287"/>
    </location>
</feature>
<reference evidence="3" key="1">
    <citation type="submission" date="2025-08" db="UniProtKB">
        <authorList>
            <consortium name="RefSeq"/>
        </authorList>
    </citation>
    <scope>IDENTIFICATION</scope>
</reference>
<feature type="compositionally biased region" description="Pro residues" evidence="1">
    <location>
        <begin position="130"/>
        <end position="145"/>
    </location>
</feature>
<accession>A0AAJ7WH10</accession>
<dbReference type="GeneID" id="100903693"/>
<feature type="compositionally biased region" description="Low complexity" evidence="1">
    <location>
        <begin position="322"/>
        <end position="333"/>
    </location>
</feature>
<feature type="compositionally biased region" description="Basic and acidic residues" evidence="1">
    <location>
        <begin position="344"/>
        <end position="354"/>
    </location>
</feature>
<feature type="compositionally biased region" description="Polar residues" evidence="1">
    <location>
        <begin position="357"/>
        <end position="367"/>
    </location>
</feature>
<keyword evidence="2" id="KW-1185">Reference proteome</keyword>
<feature type="region of interest" description="Disordered" evidence="1">
    <location>
        <begin position="316"/>
        <end position="409"/>
    </location>
</feature>
<proteinExistence type="predicted"/>
<organism evidence="2 3">
    <name type="scientific">Galendromus occidentalis</name>
    <name type="common">western predatory mite</name>
    <dbReference type="NCBI Taxonomy" id="34638"/>
    <lineage>
        <taxon>Eukaryota</taxon>
        <taxon>Metazoa</taxon>
        <taxon>Ecdysozoa</taxon>
        <taxon>Arthropoda</taxon>
        <taxon>Chelicerata</taxon>
        <taxon>Arachnida</taxon>
        <taxon>Acari</taxon>
        <taxon>Parasitiformes</taxon>
        <taxon>Mesostigmata</taxon>
        <taxon>Gamasina</taxon>
        <taxon>Phytoseioidea</taxon>
        <taxon>Phytoseiidae</taxon>
        <taxon>Typhlodrominae</taxon>
        <taxon>Galendromus</taxon>
    </lineage>
</organism>
<feature type="compositionally biased region" description="Low complexity" evidence="1">
    <location>
        <begin position="374"/>
        <end position="388"/>
    </location>
</feature>
<evidence type="ECO:0000256" key="1">
    <source>
        <dbReference type="SAM" id="MobiDB-lite"/>
    </source>
</evidence>